<dbReference type="NCBIfam" id="NF006613">
    <property type="entry name" value="PRK09177.1"/>
    <property type="match status" value="1"/>
</dbReference>
<dbReference type="GO" id="GO:0032264">
    <property type="term" value="P:IMP salvage"/>
    <property type="evidence" value="ECO:0007669"/>
    <property type="project" value="TreeGrafter"/>
</dbReference>
<dbReference type="PANTHER" id="PTHR39563">
    <property type="entry name" value="XANTHINE PHOSPHORIBOSYLTRANSFERASE"/>
    <property type="match status" value="1"/>
</dbReference>
<dbReference type="Pfam" id="PF00156">
    <property type="entry name" value="Pribosyltran"/>
    <property type="match status" value="1"/>
</dbReference>
<evidence type="ECO:0000313" key="10">
    <source>
        <dbReference type="Proteomes" id="UP000290218"/>
    </source>
</evidence>
<protein>
    <submittedName>
        <fullName evidence="9">Xanthine phosphoribosyltransferase</fullName>
        <ecNumber evidence="9">2.4.2.22</ecNumber>
    </submittedName>
</protein>
<dbReference type="EC" id="2.4.2.22" evidence="9"/>
<dbReference type="SUPFAM" id="SSF53271">
    <property type="entry name" value="PRTase-like"/>
    <property type="match status" value="1"/>
</dbReference>
<dbReference type="CDD" id="cd06223">
    <property type="entry name" value="PRTases_typeI"/>
    <property type="match status" value="1"/>
</dbReference>
<dbReference type="EMBL" id="SDHX01000002">
    <property type="protein sequence ID" value="RXK52983.1"/>
    <property type="molecule type" value="Genomic_DNA"/>
</dbReference>
<gene>
    <name evidence="9" type="ORF">ESB00_14820</name>
</gene>
<keyword evidence="2 9" id="KW-0328">Glycosyltransferase</keyword>
<keyword evidence="4" id="KW-0479">Metal-binding</keyword>
<evidence type="ECO:0000256" key="3">
    <source>
        <dbReference type="ARBA" id="ARBA00022679"/>
    </source>
</evidence>
<accession>A0A4Q1C3Y4</accession>
<evidence type="ECO:0000256" key="2">
    <source>
        <dbReference type="ARBA" id="ARBA00022676"/>
    </source>
</evidence>
<dbReference type="AlphaFoldDB" id="A0A4Q1C3Y4"/>
<dbReference type="InterPro" id="IPR000836">
    <property type="entry name" value="PRTase_dom"/>
</dbReference>
<keyword evidence="5" id="KW-0660">Purine salvage</keyword>
<dbReference type="GO" id="GO:0046872">
    <property type="term" value="F:metal ion binding"/>
    <property type="evidence" value="ECO:0007669"/>
    <property type="project" value="UniProtKB-KW"/>
</dbReference>
<dbReference type="Proteomes" id="UP000290218">
    <property type="component" value="Unassembled WGS sequence"/>
</dbReference>
<evidence type="ECO:0000256" key="1">
    <source>
        <dbReference type="ARBA" id="ARBA00022475"/>
    </source>
</evidence>
<evidence type="ECO:0000313" key="9">
    <source>
        <dbReference type="EMBL" id="RXK52983.1"/>
    </source>
</evidence>
<organism evidence="9 10">
    <name type="scientific">Oleiharenicola lentus</name>
    <dbReference type="NCBI Taxonomy" id="2508720"/>
    <lineage>
        <taxon>Bacteria</taxon>
        <taxon>Pseudomonadati</taxon>
        <taxon>Verrucomicrobiota</taxon>
        <taxon>Opitutia</taxon>
        <taxon>Opitutales</taxon>
        <taxon>Opitutaceae</taxon>
        <taxon>Oleiharenicola</taxon>
    </lineage>
</organism>
<feature type="domain" description="Phosphoribosyltransferase" evidence="8">
    <location>
        <begin position="22"/>
        <end position="156"/>
    </location>
</feature>
<name>A0A4Q1C3Y4_9BACT</name>
<dbReference type="GO" id="GO:0005829">
    <property type="term" value="C:cytosol"/>
    <property type="evidence" value="ECO:0007669"/>
    <property type="project" value="TreeGrafter"/>
</dbReference>
<evidence type="ECO:0000256" key="5">
    <source>
        <dbReference type="ARBA" id="ARBA00022726"/>
    </source>
</evidence>
<keyword evidence="10" id="KW-1185">Reference proteome</keyword>
<evidence type="ECO:0000256" key="4">
    <source>
        <dbReference type="ARBA" id="ARBA00022723"/>
    </source>
</evidence>
<dbReference type="RefSeq" id="WP_129048573.1">
    <property type="nucleotide sequence ID" value="NZ_SDHX01000002.1"/>
</dbReference>
<reference evidence="9 10" key="1">
    <citation type="submission" date="2019-01" db="EMBL/GenBank/DDBJ databases">
        <title>Lacunisphaera sp. strain TWA-58.</title>
        <authorList>
            <person name="Chen W.-M."/>
        </authorList>
    </citation>
    <scope>NUCLEOTIDE SEQUENCE [LARGE SCALE GENOMIC DNA]</scope>
    <source>
        <strain evidence="9 10">TWA-58</strain>
    </source>
</reference>
<dbReference type="InterPro" id="IPR029057">
    <property type="entry name" value="PRTase-like"/>
</dbReference>
<comment type="caution">
    <text evidence="9">The sequence shown here is derived from an EMBL/GenBank/DDBJ whole genome shotgun (WGS) entry which is preliminary data.</text>
</comment>
<dbReference type="Gene3D" id="3.40.50.2020">
    <property type="match status" value="1"/>
</dbReference>
<proteinExistence type="predicted"/>
<dbReference type="GO" id="GO:0006166">
    <property type="term" value="P:purine ribonucleoside salvage"/>
    <property type="evidence" value="ECO:0007669"/>
    <property type="project" value="UniProtKB-KW"/>
</dbReference>
<dbReference type="GO" id="GO:0004422">
    <property type="term" value="F:hypoxanthine phosphoribosyltransferase activity"/>
    <property type="evidence" value="ECO:0007669"/>
    <property type="project" value="TreeGrafter"/>
</dbReference>
<sequence length="176" mass="19203">MGDISRYSDEIVVSWAELHRDARYLSQLLHDMGTWQGIIAITRGGLVPAALVARELEIRLIDTICVSSYGAAGGGPAQQQGGVHLLKGVPGDGAGFLLIDDLVDTGRTAQHVRALLPKAHFATLYAKPAGRPFVDTCVKEFKQNKWIYFPWDIDYQFVKPIKDGGRARGVDATNPS</sequence>
<keyword evidence="3 9" id="KW-0808">Transferase</keyword>
<keyword evidence="1" id="KW-1003">Cell membrane</keyword>
<evidence type="ECO:0000256" key="6">
    <source>
        <dbReference type="ARBA" id="ARBA00022842"/>
    </source>
</evidence>
<evidence type="ECO:0000256" key="7">
    <source>
        <dbReference type="ARBA" id="ARBA00023136"/>
    </source>
</evidence>
<dbReference type="OrthoDB" id="307631at2"/>
<dbReference type="InterPro" id="IPR023747">
    <property type="entry name" value="Xanthine_Guanine_PRibTrfase"/>
</dbReference>
<keyword evidence="6" id="KW-0460">Magnesium</keyword>
<dbReference type="PANTHER" id="PTHR39563:SF1">
    <property type="entry name" value="XANTHINE-GUANINE PHOSPHORIBOSYLTRANSFERASE"/>
    <property type="match status" value="1"/>
</dbReference>
<keyword evidence="7" id="KW-0472">Membrane</keyword>
<dbReference type="GO" id="GO:0000310">
    <property type="term" value="F:xanthine phosphoribosyltransferase activity"/>
    <property type="evidence" value="ECO:0007669"/>
    <property type="project" value="UniProtKB-EC"/>
</dbReference>
<dbReference type="GO" id="GO:0032263">
    <property type="term" value="P:GMP salvage"/>
    <property type="evidence" value="ECO:0007669"/>
    <property type="project" value="TreeGrafter"/>
</dbReference>
<dbReference type="GO" id="GO:0032265">
    <property type="term" value="P:XMP salvage"/>
    <property type="evidence" value="ECO:0007669"/>
    <property type="project" value="TreeGrafter"/>
</dbReference>
<evidence type="ECO:0000259" key="8">
    <source>
        <dbReference type="Pfam" id="PF00156"/>
    </source>
</evidence>